<reference evidence="1 2" key="1">
    <citation type="submission" date="2019-04" db="EMBL/GenBank/DDBJ databases">
        <title>Streptomyces piniterrae sp. nov., a heliquinomycin-producing actinomycete isolated from rhizosphere soil of Pinus yunnanensis.</title>
        <authorList>
            <person name="Zhuang X."/>
            <person name="Zhao J."/>
        </authorList>
    </citation>
    <scope>NUCLEOTIDE SEQUENCE [LARGE SCALE GENOMIC DNA]</scope>
    <source>
        <strain evidence="2">jys28</strain>
    </source>
</reference>
<comment type="caution">
    <text evidence="1">The sequence shown here is derived from an EMBL/GenBank/DDBJ whole genome shotgun (WGS) entry which is preliminary data.</text>
</comment>
<dbReference type="RefSeq" id="WP_136741539.1">
    <property type="nucleotide sequence ID" value="NZ_SUMB01000007.1"/>
</dbReference>
<evidence type="ECO:0000313" key="2">
    <source>
        <dbReference type="Proteomes" id="UP000308697"/>
    </source>
</evidence>
<dbReference type="EMBL" id="SUMB01000007">
    <property type="protein sequence ID" value="TJZ50903.1"/>
    <property type="molecule type" value="Genomic_DNA"/>
</dbReference>
<organism evidence="1 2">
    <name type="scientific">Streptomyces piniterrae</name>
    <dbReference type="NCBI Taxonomy" id="2571125"/>
    <lineage>
        <taxon>Bacteria</taxon>
        <taxon>Bacillati</taxon>
        <taxon>Actinomycetota</taxon>
        <taxon>Actinomycetes</taxon>
        <taxon>Kitasatosporales</taxon>
        <taxon>Streptomycetaceae</taxon>
        <taxon>Streptomyces</taxon>
    </lineage>
</organism>
<dbReference type="Proteomes" id="UP000308697">
    <property type="component" value="Unassembled WGS sequence"/>
</dbReference>
<gene>
    <name evidence="1" type="ORF">FCH28_20535</name>
</gene>
<accession>A0A4U0NB24</accession>
<evidence type="ECO:0000313" key="1">
    <source>
        <dbReference type="EMBL" id="TJZ50903.1"/>
    </source>
</evidence>
<dbReference type="AlphaFoldDB" id="A0A4U0NB24"/>
<dbReference type="OrthoDB" id="3694291at2"/>
<proteinExistence type="predicted"/>
<name>A0A4U0NB24_9ACTN</name>
<sequence length="189" mass="20522">MTGLVAELKQFDGIGLSRMASHGKACCHAVRHGVFARLTQYTDMGAALAAVPALIRWGPMRWPAHWCELAHQDELRGDCGVHADVAASLLTREAIAHSRGRAAVLTAPLAPAHWRASWNEAQASDAWIGRTVVHHEVLRVGNRWWDPSEARWFAGAGVHLASGRVLALREEDGPWQFDPAAQAPSHGGP</sequence>
<keyword evidence="2" id="KW-1185">Reference proteome</keyword>
<protein>
    <submittedName>
        <fullName evidence="1">Uncharacterized protein</fullName>
    </submittedName>
</protein>